<evidence type="ECO:0000313" key="3">
    <source>
        <dbReference type="Proteomes" id="UP000218775"/>
    </source>
</evidence>
<dbReference type="AlphaFoldDB" id="A0A2A4X0U0"/>
<gene>
    <name evidence="2" type="ORF">COB21_04810</name>
</gene>
<proteinExistence type="predicted"/>
<name>A0A2A4X0U0_UNCAE</name>
<accession>A0A2A4X0U0</accession>
<evidence type="ECO:0000256" key="1">
    <source>
        <dbReference type="SAM" id="MobiDB-lite"/>
    </source>
</evidence>
<sequence length="290" mass="31722">MSVHNNVGLVMPTAMLAQEGATAEGAINARVTNVAAQALQALPMAVTVGENERMSFDANDLPVAVRIDFDLDEISLVKVSDADRRERNENSPTDIRTGAGLEHSTRRGAGIAASDDGAHIYRAPALTHQGLQALMRRPDRINVRVTRTFYQVIKDLFRSPEERVRVNRNRAERQAALQPVNVPLETLRIAALNQPSDEACVEFLIGKAYTGELQVTDDGEVIGVDVSRRDTEEGHAAARLLEPFLESMEFSGVHIQNTVFEQAKSDAAQVEREAAQAEREAAAQSEENTV</sequence>
<organism evidence="2 3">
    <name type="scientific">Aerophobetes bacterium</name>
    <dbReference type="NCBI Taxonomy" id="2030807"/>
    <lineage>
        <taxon>Bacteria</taxon>
        <taxon>Candidatus Aerophobota</taxon>
    </lineage>
</organism>
<feature type="compositionally biased region" description="Basic and acidic residues" evidence="1">
    <location>
        <begin position="270"/>
        <end position="281"/>
    </location>
</feature>
<comment type="caution">
    <text evidence="2">The sequence shown here is derived from an EMBL/GenBank/DDBJ whole genome shotgun (WGS) entry which is preliminary data.</text>
</comment>
<dbReference type="EMBL" id="NVUK01000033">
    <property type="protein sequence ID" value="PCI76150.1"/>
    <property type="molecule type" value="Genomic_DNA"/>
</dbReference>
<dbReference type="Proteomes" id="UP000218775">
    <property type="component" value="Unassembled WGS sequence"/>
</dbReference>
<evidence type="ECO:0000313" key="2">
    <source>
        <dbReference type="EMBL" id="PCI76150.1"/>
    </source>
</evidence>
<feature type="region of interest" description="Disordered" evidence="1">
    <location>
        <begin position="83"/>
        <end position="106"/>
    </location>
</feature>
<protein>
    <submittedName>
        <fullName evidence="2">Uncharacterized protein</fullName>
    </submittedName>
</protein>
<feature type="region of interest" description="Disordered" evidence="1">
    <location>
        <begin position="270"/>
        <end position="290"/>
    </location>
</feature>
<reference evidence="3" key="1">
    <citation type="submission" date="2017-08" db="EMBL/GenBank/DDBJ databases">
        <title>A dynamic microbial community with high functional redundancy inhabits the cold, oxic subseafloor aquifer.</title>
        <authorList>
            <person name="Tully B.J."/>
            <person name="Wheat C.G."/>
            <person name="Glazer B.T."/>
            <person name="Huber J.A."/>
        </authorList>
    </citation>
    <scope>NUCLEOTIDE SEQUENCE [LARGE SCALE GENOMIC DNA]</scope>
</reference>